<reference evidence="1" key="1">
    <citation type="journal article" date="2014" name="Front. Microbiol.">
        <title>High frequency of phylogenetically diverse reductive dehalogenase-homologous genes in deep subseafloor sedimentary metagenomes.</title>
        <authorList>
            <person name="Kawai M."/>
            <person name="Futagami T."/>
            <person name="Toyoda A."/>
            <person name="Takaki Y."/>
            <person name="Nishi S."/>
            <person name="Hori S."/>
            <person name="Arai W."/>
            <person name="Tsubouchi T."/>
            <person name="Morono Y."/>
            <person name="Uchiyama I."/>
            <person name="Ito T."/>
            <person name="Fujiyama A."/>
            <person name="Inagaki F."/>
            <person name="Takami H."/>
        </authorList>
    </citation>
    <scope>NUCLEOTIDE SEQUENCE</scope>
    <source>
        <strain evidence="1">Expedition CK06-06</strain>
    </source>
</reference>
<organism evidence="1">
    <name type="scientific">marine sediment metagenome</name>
    <dbReference type="NCBI Taxonomy" id="412755"/>
    <lineage>
        <taxon>unclassified sequences</taxon>
        <taxon>metagenomes</taxon>
        <taxon>ecological metagenomes</taxon>
    </lineage>
</organism>
<sequence>WYFEIKEEVPKPWTTAQTLGFMKAKFIDKARALKELEQIGYDTEHMDIYMRSVE</sequence>
<accession>X1SYR7</accession>
<evidence type="ECO:0000313" key="1">
    <source>
        <dbReference type="EMBL" id="GAI98078.1"/>
    </source>
</evidence>
<protein>
    <submittedName>
        <fullName evidence="1">Uncharacterized protein</fullName>
    </submittedName>
</protein>
<dbReference type="EMBL" id="BARW01015717">
    <property type="protein sequence ID" value="GAI98078.1"/>
    <property type="molecule type" value="Genomic_DNA"/>
</dbReference>
<proteinExistence type="predicted"/>
<feature type="non-terminal residue" evidence="1">
    <location>
        <position position="1"/>
    </location>
</feature>
<gene>
    <name evidence="1" type="ORF">S12H4_27520</name>
</gene>
<dbReference type="AlphaFoldDB" id="X1SYR7"/>
<name>X1SYR7_9ZZZZ</name>
<comment type="caution">
    <text evidence="1">The sequence shown here is derived from an EMBL/GenBank/DDBJ whole genome shotgun (WGS) entry which is preliminary data.</text>
</comment>